<feature type="transmembrane region" description="Helical" evidence="6">
    <location>
        <begin position="186"/>
        <end position="208"/>
    </location>
</feature>
<feature type="transmembrane region" description="Helical" evidence="6">
    <location>
        <begin position="244"/>
        <end position="266"/>
    </location>
</feature>
<comment type="subcellular location">
    <subcellularLocation>
        <location evidence="1">Cell membrane</location>
        <topology evidence="1">Multi-pass membrane protein</topology>
    </subcellularLocation>
</comment>
<name>A0A0M5L4K8_9SPHN</name>
<dbReference type="KEGG" id="aep:AMC99_00171"/>
<evidence type="ECO:0000256" key="2">
    <source>
        <dbReference type="ARBA" id="ARBA00022475"/>
    </source>
</evidence>
<feature type="transmembrane region" description="Helical" evidence="6">
    <location>
        <begin position="220"/>
        <end position="238"/>
    </location>
</feature>
<evidence type="ECO:0000313" key="7">
    <source>
        <dbReference type="EMBL" id="ALE15487.1"/>
    </source>
</evidence>
<dbReference type="EMBL" id="CP012669">
    <property type="protein sequence ID" value="ALE15487.1"/>
    <property type="molecule type" value="Genomic_DNA"/>
</dbReference>
<dbReference type="STRING" id="361183.AMC99_00171"/>
<keyword evidence="3 6" id="KW-0812">Transmembrane</keyword>
<feature type="transmembrane region" description="Helical" evidence="6">
    <location>
        <begin position="298"/>
        <end position="321"/>
    </location>
</feature>
<evidence type="ECO:0000256" key="4">
    <source>
        <dbReference type="ARBA" id="ARBA00022989"/>
    </source>
</evidence>
<feature type="transmembrane region" description="Helical" evidence="6">
    <location>
        <begin position="422"/>
        <end position="440"/>
    </location>
</feature>
<dbReference type="InterPro" id="IPR050833">
    <property type="entry name" value="Poly_Biosynth_Transport"/>
</dbReference>
<dbReference type="RefSeq" id="WP_061921556.1">
    <property type="nucleotide sequence ID" value="NZ_CP012669.1"/>
</dbReference>
<accession>A0A0M5L4K8</accession>
<keyword evidence="5 6" id="KW-0472">Membrane</keyword>
<sequence>MRLATNSLYSLASQVLPLFVSLATIPLFVTELGPARYGALAIIWVLLGYFGAADFGISRATAQRIASDTDGDDQRKAQAIWSAFLLVGAFGVVAGVVAWVAGVVYFGDAFEASDALTDELAVAAWLLVPNIILAAAAGVASGALLGSERFRLLAIGTVLSQTMSQIIPLAVAMASQETMADLLTGILAGRAIGALFLFAAVAKVFLLGHRISAVRAEMKGLLKYGSWVMVSSLVSPFMVTADRIVIGAVLGAVAVAAYAIPFQVAYRTLALPIALSQALFPRLAASDDEGASRLNRDFAVFTALSFTPVIAGLIVLSGPLLKLWLGAALDPRSIIVGQILLAGFWINAVAQVPFNYLQARGNTRFTGILHLAELPLYLLLLAGLGYEFGLAGFATAFALRCLIDAAALFVRSGLIDNGTMSRLALPAMVVAVALAIATGLELSAFASFTLAAMVVGASAVTAWTFMPDLLRSQIKQLVRSKA</sequence>
<feature type="transmembrane region" description="Helical" evidence="6">
    <location>
        <begin position="446"/>
        <end position="466"/>
    </location>
</feature>
<evidence type="ECO:0000256" key="1">
    <source>
        <dbReference type="ARBA" id="ARBA00004651"/>
    </source>
</evidence>
<dbReference type="Pfam" id="PF13440">
    <property type="entry name" value="Polysacc_synt_3"/>
    <property type="match status" value="1"/>
</dbReference>
<organism evidence="7 8">
    <name type="scientific">Altererythrobacter epoxidivorans</name>
    <dbReference type="NCBI Taxonomy" id="361183"/>
    <lineage>
        <taxon>Bacteria</taxon>
        <taxon>Pseudomonadati</taxon>
        <taxon>Pseudomonadota</taxon>
        <taxon>Alphaproteobacteria</taxon>
        <taxon>Sphingomonadales</taxon>
        <taxon>Erythrobacteraceae</taxon>
        <taxon>Altererythrobacter</taxon>
    </lineage>
</organism>
<evidence type="ECO:0000313" key="8">
    <source>
        <dbReference type="Proteomes" id="UP000057938"/>
    </source>
</evidence>
<feature type="transmembrane region" description="Helical" evidence="6">
    <location>
        <begin position="35"/>
        <end position="58"/>
    </location>
</feature>
<evidence type="ECO:0000256" key="3">
    <source>
        <dbReference type="ARBA" id="ARBA00022692"/>
    </source>
</evidence>
<feature type="transmembrane region" description="Helical" evidence="6">
    <location>
        <begin position="333"/>
        <end position="353"/>
    </location>
</feature>
<protein>
    <submittedName>
        <fullName evidence="7">Membrane protein involved in the export of O-antigen and teichoic acid</fullName>
    </submittedName>
</protein>
<proteinExistence type="predicted"/>
<feature type="transmembrane region" description="Helical" evidence="6">
    <location>
        <begin position="79"/>
        <end position="102"/>
    </location>
</feature>
<dbReference type="GO" id="GO:0005886">
    <property type="term" value="C:plasma membrane"/>
    <property type="evidence" value="ECO:0007669"/>
    <property type="project" value="UniProtKB-SubCell"/>
</dbReference>
<evidence type="ECO:0000256" key="5">
    <source>
        <dbReference type="ARBA" id="ARBA00023136"/>
    </source>
</evidence>
<feature type="transmembrane region" description="Helical" evidence="6">
    <location>
        <begin position="7"/>
        <end position="29"/>
    </location>
</feature>
<feature type="transmembrane region" description="Helical" evidence="6">
    <location>
        <begin position="122"/>
        <end position="145"/>
    </location>
</feature>
<dbReference type="AlphaFoldDB" id="A0A0M5L4K8"/>
<feature type="transmembrane region" description="Helical" evidence="6">
    <location>
        <begin position="152"/>
        <end position="174"/>
    </location>
</feature>
<dbReference type="PANTHER" id="PTHR30250:SF26">
    <property type="entry name" value="PSMA PROTEIN"/>
    <property type="match status" value="1"/>
</dbReference>
<keyword evidence="2" id="KW-1003">Cell membrane</keyword>
<evidence type="ECO:0000256" key="6">
    <source>
        <dbReference type="SAM" id="Phobius"/>
    </source>
</evidence>
<dbReference type="OrthoDB" id="9812647at2"/>
<gene>
    <name evidence="7" type="ORF">AMC99_00171</name>
</gene>
<dbReference type="Proteomes" id="UP000057938">
    <property type="component" value="Chromosome"/>
</dbReference>
<keyword evidence="8" id="KW-1185">Reference proteome</keyword>
<dbReference type="PANTHER" id="PTHR30250">
    <property type="entry name" value="PST FAMILY PREDICTED COLANIC ACID TRANSPORTER"/>
    <property type="match status" value="1"/>
</dbReference>
<dbReference type="PATRIC" id="fig|361183.4.peg.174"/>
<reference evidence="7 8" key="1">
    <citation type="submission" date="2015-09" db="EMBL/GenBank/DDBJ databases">
        <title>Complete genome sequence of a benzo[a]pyrene-degrading bacterium Altererythrobacter epoxidivorans CGMCC 1.7731T.</title>
        <authorList>
            <person name="Li Z."/>
            <person name="Cheng H."/>
            <person name="Huo Y."/>
            <person name="Xu X."/>
        </authorList>
    </citation>
    <scope>NUCLEOTIDE SEQUENCE [LARGE SCALE GENOMIC DNA]</scope>
    <source>
        <strain evidence="7 8">CGMCC 1.7731</strain>
    </source>
</reference>
<keyword evidence="4 6" id="KW-1133">Transmembrane helix</keyword>